<evidence type="ECO:0008006" key="2">
    <source>
        <dbReference type="Google" id="ProtNLM"/>
    </source>
</evidence>
<feature type="non-terminal residue" evidence="1">
    <location>
        <position position="1"/>
    </location>
</feature>
<accession>A0A146KG32</accession>
<protein>
    <recommendedName>
        <fullName evidence="2">Deoxynucleoside kinase</fullName>
    </recommendedName>
</protein>
<feature type="non-terminal residue" evidence="1">
    <location>
        <position position="105"/>
    </location>
</feature>
<sequence length="105" mass="12765">KVLFADRSPYSAIYYSKCNEKDQLALTYLITEQIEQMSKVGIDIYTVQVTVQRDILFDRIIERLEFEPVRKQFNEESRQWMEQTADWYDNFHWDFVVDNTNMRIP</sequence>
<dbReference type="AlphaFoldDB" id="A0A146KG32"/>
<gene>
    <name evidence="1" type="ORF">TPC1_11978</name>
</gene>
<organism evidence="1">
    <name type="scientific">Trepomonas sp. PC1</name>
    <dbReference type="NCBI Taxonomy" id="1076344"/>
    <lineage>
        <taxon>Eukaryota</taxon>
        <taxon>Metamonada</taxon>
        <taxon>Diplomonadida</taxon>
        <taxon>Hexamitidae</taxon>
        <taxon>Hexamitinae</taxon>
        <taxon>Trepomonas</taxon>
    </lineage>
</organism>
<reference evidence="1" key="1">
    <citation type="submission" date="2015-07" db="EMBL/GenBank/DDBJ databases">
        <title>Adaptation to a free-living lifestyle via gene acquisitions in the diplomonad Trepomonas sp. PC1.</title>
        <authorList>
            <person name="Xu F."/>
            <person name="Jerlstrom-Hultqvist J."/>
            <person name="Kolisko M."/>
            <person name="Simpson A.G.B."/>
            <person name="Roger A.J."/>
            <person name="Svard S.G."/>
            <person name="Andersson J.O."/>
        </authorList>
    </citation>
    <scope>NUCLEOTIDE SEQUENCE</scope>
    <source>
        <strain evidence="1">PC1</strain>
    </source>
</reference>
<dbReference type="EMBL" id="GDID01001478">
    <property type="protein sequence ID" value="JAP95128.1"/>
    <property type="molecule type" value="Transcribed_RNA"/>
</dbReference>
<proteinExistence type="predicted"/>
<evidence type="ECO:0000313" key="1">
    <source>
        <dbReference type="EMBL" id="JAP95128.1"/>
    </source>
</evidence>
<name>A0A146KG32_9EUKA</name>